<gene>
    <name evidence="2" type="ORF">EFY87_02435</name>
</gene>
<dbReference type="Proteomes" id="UP000271678">
    <property type="component" value="Unassembled WGS sequence"/>
</dbReference>
<organism evidence="2 3">
    <name type="scientific">Flexivirga caeni</name>
    <dbReference type="NCBI Taxonomy" id="2294115"/>
    <lineage>
        <taxon>Bacteria</taxon>
        <taxon>Bacillati</taxon>
        <taxon>Actinomycetota</taxon>
        <taxon>Actinomycetes</taxon>
        <taxon>Micrococcales</taxon>
        <taxon>Dermacoccaceae</taxon>
        <taxon>Flexivirga</taxon>
    </lineage>
</organism>
<feature type="transmembrane region" description="Helical" evidence="1">
    <location>
        <begin position="365"/>
        <end position="388"/>
    </location>
</feature>
<keyword evidence="1" id="KW-1133">Transmembrane helix</keyword>
<evidence type="ECO:0000313" key="2">
    <source>
        <dbReference type="EMBL" id="RNI24593.1"/>
    </source>
</evidence>
<sequence>MTRLGRRGIGAIVGLLCGVLALGPALGKGFLLRYDLVFVPRLALSDRTLGVDGSVPRAVPNDFVVAVLSHLAPGWIVEKCLLLAVFVLAGAGVGALSRSRLGAAAAALVACWNPYVAERLSIGHWGYLLGYACVPFLVRAAGDVRAGRRRAGARLGVWLLLSAATGSTGAVLGMIATLAVLLVPSRGNRLERGELAWAAGVFVLANATWWFSYLFLAPSQSTSQLGVDAFMSRADTPWGVVGSLLTGGGIWNSGVWFAERSSVVVSCLALLAVLLCVAVAVADRVWREGPALGGLVVAGLLGLVLAAASALPVGRELMTAVITDLPGGGLLRDAQKFAGLWLILVAVLGGRLVERVRRFGVSAGVQGGVAVALVVASWPVVTLTGFAWGAGGAFRAVDYPPAYTAMAARIDALPAGAVAVFPWSQYRQYGWDDDVVLLDPWQRLVDRNVLVNDDLPLVGGQVVPGESPQAARITAAVHSGRDILPTLREQGVRYVLVETDQPVGAGEPDLSSVRRIAAEPGLRLYDLGGDVRGPAPGPGDRYTGWLLAALALLGVAARLVLDSLRDIRTFALTRG</sequence>
<evidence type="ECO:0008006" key="4">
    <source>
        <dbReference type="Google" id="ProtNLM"/>
    </source>
</evidence>
<proteinExistence type="predicted"/>
<dbReference type="RefSeq" id="WP_123269887.1">
    <property type="nucleotide sequence ID" value="NZ_RJJQ01000002.1"/>
</dbReference>
<feature type="transmembrane region" description="Helical" evidence="1">
    <location>
        <begin position="76"/>
        <end position="96"/>
    </location>
</feature>
<feature type="transmembrane region" description="Helical" evidence="1">
    <location>
        <begin position="294"/>
        <end position="314"/>
    </location>
</feature>
<feature type="transmembrane region" description="Helical" evidence="1">
    <location>
        <begin position="263"/>
        <end position="282"/>
    </location>
</feature>
<accession>A0A3M9MID5</accession>
<feature type="transmembrane region" description="Helical" evidence="1">
    <location>
        <begin position="195"/>
        <end position="216"/>
    </location>
</feature>
<keyword evidence="3" id="KW-1185">Reference proteome</keyword>
<keyword evidence="1" id="KW-0472">Membrane</keyword>
<dbReference type="OrthoDB" id="3463898at2"/>
<evidence type="ECO:0000313" key="3">
    <source>
        <dbReference type="Proteomes" id="UP000271678"/>
    </source>
</evidence>
<evidence type="ECO:0000256" key="1">
    <source>
        <dbReference type="SAM" id="Phobius"/>
    </source>
</evidence>
<reference evidence="2 3" key="1">
    <citation type="submission" date="2018-11" db="EMBL/GenBank/DDBJ databases">
        <title>Draft genome of Simplicispira Flexivirga sp. BO-16.</title>
        <authorList>
            <person name="Im W.T."/>
        </authorList>
    </citation>
    <scope>NUCLEOTIDE SEQUENCE [LARGE SCALE GENOMIC DNA]</scope>
    <source>
        <strain evidence="2 3">BO-16</strain>
    </source>
</reference>
<protein>
    <recommendedName>
        <fullName evidence="4">Glycosyltransferase RgtA/B/C/D-like domain-containing protein</fullName>
    </recommendedName>
</protein>
<dbReference type="EMBL" id="RJJQ01000002">
    <property type="protein sequence ID" value="RNI24593.1"/>
    <property type="molecule type" value="Genomic_DNA"/>
</dbReference>
<keyword evidence="1" id="KW-0812">Transmembrane</keyword>
<dbReference type="AlphaFoldDB" id="A0A3M9MID5"/>
<comment type="caution">
    <text evidence="2">The sequence shown here is derived from an EMBL/GenBank/DDBJ whole genome shotgun (WGS) entry which is preliminary data.</text>
</comment>
<name>A0A3M9MID5_9MICO</name>
<feature type="transmembrane region" description="Helical" evidence="1">
    <location>
        <begin position="237"/>
        <end position="257"/>
    </location>
</feature>
<feature type="transmembrane region" description="Helical" evidence="1">
    <location>
        <begin position="334"/>
        <end position="353"/>
    </location>
</feature>
<feature type="transmembrane region" description="Helical" evidence="1">
    <location>
        <begin position="542"/>
        <end position="561"/>
    </location>
</feature>
<feature type="transmembrane region" description="Helical" evidence="1">
    <location>
        <begin position="155"/>
        <end position="183"/>
    </location>
</feature>